<gene>
    <name evidence="1" type="ORF">P154DRAFT_389090</name>
</gene>
<proteinExistence type="predicted"/>
<protein>
    <submittedName>
        <fullName evidence="1">Uncharacterized protein</fullName>
    </submittedName>
</protein>
<name>A0A6A5W2G2_9PLEO</name>
<evidence type="ECO:0000313" key="2">
    <source>
        <dbReference type="Proteomes" id="UP000799779"/>
    </source>
</evidence>
<dbReference type="AlphaFoldDB" id="A0A6A5W2G2"/>
<keyword evidence="2" id="KW-1185">Reference proteome</keyword>
<reference evidence="1" key="1">
    <citation type="journal article" date="2020" name="Stud. Mycol.">
        <title>101 Dothideomycetes genomes: a test case for predicting lifestyles and emergence of pathogens.</title>
        <authorList>
            <person name="Haridas S."/>
            <person name="Albert R."/>
            <person name="Binder M."/>
            <person name="Bloem J."/>
            <person name="Labutti K."/>
            <person name="Salamov A."/>
            <person name="Andreopoulos B."/>
            <person name="Baker S."/>
            <person name="Barry K."/>
            <person name="Bills G."/>
            <person name="Bluhm B."/>
            <person name="Cannon C."/>
            <person name="Castanera R."/>
            <person name="Culley D."/>
            <person name="Daum C."/>
            <person name="Ezra D."/>
            <person name="Gonzalez J."/>
            <person name="Henrissat B."/>
            <person name="Kuo A."/>
            <person name="Liang C."/>
            <person name="Lipzen A."/>
            <person name="Lutzoni F."/>
            <person name="Magnuson J."/>
            <person name="Mondo S."/>
            <person name="Nolan M."/>
            <person name="Ohm R."/>
            <person name="Pangilinan J."/>
            <person name="Park H.-J."/>
            <person name="Ramirez L."/>
            <person name="Alfaro M."/>
            <person name="Sun H."/>
            <person name="Tritt A."/>
            <person name="Yoshinaga Y."/>
            <person name="Zwiers L.-H."/>
            <person name="Turgeon B."/>
            <person name="Goodwin S."/>
            <person name="Spatafora J."/>
            <person name="Crous P."/>
            <person name="Grigoriev I."/>
        </authorList>
    </citation>
    <scope>NUCLEOTIDE SEQUENCE</scope>
    <source>
        <strain evidence="1">CBS 123094</strain>
    </source>
</reference>
<sequence>WDTFQNFVVNTVEDPESEAALQGVEHYRRLIARKHYKHIQTDISPYVAGRIHPPTMPIQNPPPDTSTEEPKLGALDKKFSTDTAPNPVELSKTGAPIYVTKTYNPLLALAITRIAEKNLPFVDFTSALNHLPNLEPSDPLPVLPVGQHDQIFLGDIPYKRKATDQKIEIVFIPDYYEDERHCLGFHTQEIPNEFAAESMLYTPCSQGDLE</sequence>
<accession>A0A6A5W2G2</accession>
<dbReference type="Proteomes" id="UP000799779">
    <property type="component" value="Unassembled WGS sequence"/>
</dbReference>
<evidence type="ECO:0000313" key="1">
    <source>
        <dbReference type="EMBL" id="KAF1995119.1"/>
    </source>
</evidence>
<feature type="non-terminal residue" evidence="1">
    <location>
        <position position="210"/>
    </location>
</feature>
<dbReference type="EMBL" id="ML977645">
    <property type="protein sequence ID" value="KAF1995119.1"/>
    <property type="molecule type" value="Genomic_DNA"/>
</dbReference>
<feature type="non-terminal residue" evidence="1">
    <location>
        <position position="1"/>
    </location>
</feature>
<organism evidence="1 2">
    <name type="scientific">Amniculicola lignicola CBS 123094</name>
    <dbReference type="NCBI Taxonomy" id="1392246"/>
    <lineage>
        <taxon>Eukaryota</taxon>
        <taxon>Fungi</taxon>
        <taxon>Dikarya</taxon>
        <taxon>Ascomycota</taxon>
        <taxon>Pezizomycotina</taxon>
        <taxon>Dothideomycetes</taxon>
        <taxon>Pleosporomycetidae</taxon>
        <taxon>Pleosporales</taxon>
        <taxon>Amniculicolaceae</taxon>
        <taxon>Amniculicola</taxon>
    </lineage>
</organism>
<dbReference type="OrthoDB" id="3784214at2759"/>